<evidence type="ECO:0000313" key="2">
    <source>
        <dbReference type="EMBL" id="EHR48442.1"/>
    </source>
</evidence>
<evidence type="ECO:0000256" key="1">
    <source>
        <dbReference type="SAM" id="MobiDB-lite"/>
    </source>
</evidence>
<dbReference type="HOGENOM" id="CLU_1795094_0_0_11"/>
<dbReference type="STRING" id="882083.SacmaDRAFT_0126"/>
<dbReference type="AlphaFoldDB" id="H5WYA8"/>
<gene>
    <name evidence="2" type="ORF">SacmaDRAFT_0126</name>
</gene>
<dbReference type="EMBL" id="CM001439">
    <property type="protein sequence ID" value="EHR48442.1"/>
    <property type="molecule type" value="Genomic_DNA"/>
</dbReference>
<organism evidence="2 3">
    <name type="scientific">Saccharomonospora marina XMU15</name>
    <dbReference type="NCBI Taxonomy" id="882083"/>
    <lineage>
        <taxon>Bacteria</taxon>
        <taxon>Bacillati</taxon>
        <taxon>Actinomycetota</taxon>
        <taxon>Actinomycetes</taxon>
        <taxon>Pseudonocardiales</taxon>
        <taxon>Pseudonocardiaceae</taxon>
        <taxon>Saccharomonospora</taxon>
    </lineage>
</organism>
<evidence type="ECO:0000313" key="3">
    <source>
        <dbReference type="Proteomes" id="UP000004926"/>
    </source>
</evidence>
<feature type="region of interest" description="Disordered" evidence="1">
    <location>
        <begin position="125"/>
        <end position="144"/>
    </location>
</feature>
<keyword evidence="3" id="KW-1185">Reference proteome</keyword>
<accession>H5WYA8</accession>
<sequence>MTDTRHDGAAPTDAARTEVARADRTRIDGSRIGGALADARRRLADAATALRTGSPGAAEVSAVITGTHEVTTTLADLVQTLMDHTPALAERHGPQVSNEIHADLRALHGCLTTGALLLAPALDDLAETGPDRDGTAPRRREESR</sequence>
<dbReference type="OrthoDB" id="3692122at2"/>
<dbReference type="Proteomes" id="UP000004926">
    <property type="component" value="Chromosome"/>
</dbReference>
<dbReference type="RefSeq" id="WP_009151835.1">
    <property type="nucleotide sequence ID" value="NZ_CM001439.1"/>
</dbReference>
<name>H5WYA8_9PSEU</name>
<protein>
    <submittedName>
        <fullName evidence="2">Uncharacterized protein</fullName>
    </submittedName>
</protein>
<reference evidence="2 3" key="1">
    <citation type="journal article" date="2012" name="Stand. Genomic Sci.">
        <title>Genome sequence of the ocean sediment bacterium Saccharomonospora marina type strain (XMU15(T)).</title>
        <authorList>
            <person name="Klenk H.P."/>
            <person name="Lu M."/>
            <person name="Lucas S."/>
            <person name="Lapidus A."/>
            <person name="Copeland A."/>
            <person name="Pitluck S."/>
            <person name="Goodwin L.A."/>
            <person name="Han C."/>
            <person name="Tapia R."/>
            <person name="Brambilla E.M."/>
            <person name="Potter G."/>
            <person name="Land M."/>
            <person name="Ivanova N."/>
            <person name="Rohde M."/>
            <person name="Goker M."/>
            <person name="Detter J.C."/>
            <person name="Li W.J."/>
            <person name="Kyrpides N.C."/>
            <person name="Woyke T."/>
        </authorList>
    </citation>
    <scope>NUCLEOTIDE SEQUENCE [LARGE SCALE GENOMIC DNA]</scope>
    <source>
        <strain evidence="2 3">XMU15</strain>
    </source>
</reference>
<proteinExistence type="predicted"/>
<feature type="compositionally biased region" description="Basic and acidic residues" evidence="1">
    <location>
        <begin position="129"/>
        <end position="144"/>
    </location>
</feature>
<dbReference type="eggNOG" id="ENOG50324Z9">
    <property type="taxonomic scope" value="Bacteria"/>
</dbReference>